<dbReference type="InterPro" id="IPR018708">
    <property type="entry name" value="DUF2225"/>
</dbReference>
<dbReference type="Gene3D" id="1.25.40.10">
    <property type="entry name" value="Tetratricopeptide repeat domain"/>
    <property type="match status" value="1"/>
</dbReference>
<dbReference type="RefSeq" id="WP_091743864.1">
    <property type="nucleotide sequence ID" value="NZ_FODY01000002.1"/>
</dbReference>
<reference evidence="1 2" key="1">
    <citation type="submission" date="2016-10" db="EMBL/GenBank/DDBJ databases">
        <authorList>
            <person name="de Groot N.N."/>
        </authorList>
    </citation>
    <scope>NUCLEOTIDE SEQUENCE [LARGE SCALE GENOMIC DNA]</scope>
    <source>
        <strain evidence="1 2">DSM 13305</strain>
    </source>
</reference>
<dbReference type="InterPro" id="IPR011990">
    <property type="entry name" value="TPR-like_helical_dom_sf"/>
</dbReference>
<dbReference type="EMBL" id="FODY01000002">
    <property type="protein sequence ID" value="SEO47921.1"/>
    <property type="molecule type" value="Genomic_DNA"/>
</dbReference>
<keyword evidence="2" id="KW-1185">Reference proteome</keyword>
<organism evidence="1 2">
    <name type="scientific">Propionispora vibrioides</name>
    <dbReference type="NCBI Taxonomy" id="112903"/>
    <lineage>
        <taxon>Bacteria</taxon>
        <taxon>Bacillati</taxon>
        <taxon>Bacillota</taxon>
        <taxon>Negativicutes</taxon>
        <taxon>Selenomonadales</taxon>
        <taxon>Sporomusaceae</taxon>
        <taxon>Propionispora</taxon>
    </lineage>
</organism>
<proteinExistence type="predicted"/>
<evidence type="ECO:0000313" key="1">
    <source>
        <dbReference type="EMBL" id="SEO47921.1"/>
    </source>
</evidence>
<dbReference type="Proteomes" id="UP000198847">
    <property type="component" value="Unassembled WGS sequence"/>
</dbReference>
<accession>A0A1H8Q1R0</accession>
<dbReference type="Pfam" id="PF09986">
    <property type="entry name" value="DUF2225"/>
    <property type="match status" value="1"/>
</dbReference>
<protein>
    <recommendedName>
        <fullName evidence="3">DUF2225 domain-containing protein</fullName>
    </recommendedName>
</protein>
<dbReference type="OrthoDB" id="9780343at2"/>
<dbReference type="AlphaFoldDB" id="A0A1H8Q1R0"/>
<gene>
    <name evidence="1" type="ORF">SAMN04490178_102151</name>
</gene>
<dbReference type="STRING" id="112903.SAMN04490178_102151"/>
<name>A0A1H8Q1R0_9FIRM</name>
<evidence type="ECO:0008006" key="3">
    <source>
        <dbReference type="Google" id="ProtNLM"/>
    </source>
</evidence>
<evidence type="ECO:0000313" key="2">
    <source>
        <dbReference type="Proteomes" id="UP000198847"/>
    </source>
</evidence>
<sequence>MAELTYEVEKSCPVCEGTVMVTKVRSRLTMVKQDTDFCTYYQGINPYYYYVWVCPHCGFAAPEAEFGGFVHDKVRKFLTGKKVNINFSGVRTREQAFNTYRLGIFYGEMAGIQASKLATLYLRLGWLYREGEQLEDEQAALAKAAEQFEKAMIYERFPIGGMSEVQLMYLLGELFRRTDKLDEALLFYNRVVSNPQAKMEKKILEMARDAWQDTRDLKKHQAAAAE</sequence>